<dbReference type="PANTHER" id="PTHR44749">
    <property type="entry name" value="SUPPRESSOR OF RPS4-RLD 1"/>
    <property type="match status" value="1"/>
</dbReference>
<dbReference type="RefSeq" id="WP_106293331.1">
    <property type="nucleotide sequence ID" value="NZ_PVTH01000006.1"/>
</dbReference>
<sequence length="213" mass="23692">MKLIASVFSFVFLLGSVASAQQSQEIKNNNVKQGQKALMDGDFKQAVVHLEKAIPAEGSNPDVLYMLGYSYYHSGNYSKAISTFGQVVGLKPNNVSAYYYRGKARNVLGTQMNSTLSATEKEKLLLASIRDYSKAIELNAEDQKLYQNRAIAYRDYGILKGQKIPKFYDKAAASNSFKSCIGDLQKVLDANPGRKDITDEMKKAKVYMANLDR</sequence>
<dbReference type="EMBL" id="PVTH01000006">
    <property type="protein sequence ID" value="PRY52291.1"/>
    <property type="molecule type" value="Genomic_DNA"/>
</dbReference>
<dbReference type="AlphaFoldDB" id="A0A2T0U2Z4"/>
<evidence type="ECO:0000313" key="3">
    <source>
        <dbReference type="EMBL" id="PRY52291.1"/>
    </source>
</evidence>
<protein>
    <submittedName>
        <fullName evidence="3">Tetratricopeptide repeat protein</fullName>
    </submittedName>
</protein>
<comment type="caution">
    <text evidence="3">The sequence shown here is derived from an EMBL/GenBank/DDBJ whole genome shotgun (WGS) entry which is preliminary data.</text>
</comment>
<dbReference type="PROSITE" id="PS50293">
    <property type="entry name" value="TPR_REGION"/>
    <property type="match status" value="1"/>
</dbReference>
<gene>
    <name evidence="3" type="ORF">B0I27_10650</name>
</gene>
<reference evidence="3 4" key="1">
    <citation type="submission" date="2018-03" db="EMBL/GenBank/DDBJ databases">
        <title>Genomic Encyclopedia of Type Strains, Phase III (KMG-III): the genomes of soil and plant-associated and newly described type strains.</title>
        <authorList>
            <person name="Whitman W."/>
        </authorList>
    </citation>
    <scope>NUCLEOTIDE SEQUENCE [LARGE SCALE GENOMIC DNA]</scope>
    <source>
        <strain evidence="3 4">CGMCC 1.9313</strain>
    </source>
</reference>
<keyword evidence="2" id="KW-0732">Signal</keyword>
<accession>A0A2T0U2Z4</accession>
<dbReference type="SUPFAM" id="SSF48452">
    <property type="entry name" value="TPR-like"/>
    <property type="match status" value="1"/>
</dbReference>
<dbReference type="InterPro" id="IPR019734">
    <property type="entry name" value="TPR_rpt"/>
</dbReference>
<dbReference type="Proteomes" id="UP000238034">
    <property type="component" value="Unassembled WGS sequence"/>
</dbReference>
<evidence type="ECO:0000256" key="2">
    <source>
        <dbReference type="SAM" id="SignalP"/>
    </source>
</evidence>
<dbReference type="PROSITE" id="PS50005">
    <property type="entry name" value="TPR"/>
    <property type="match status" value="1"/>
</dbReference>
<dbReference type="PANTHER" id="PTHR44749:SF1">
    <property type="entry name" value="TETRATRICOPEPTIDE-LIKE HELICAL DOMAIN-CONTAINING PROTEIN"/>
    <property type="match status" value="1"/>
</dbReference>
<dbReference type="InterPro" id="IPR044650">
    <property type="entry name" value="SRFR1-like"/>
</dbReference>
<evidence type="ECO:0000313" key="4">
    <source>
        <dbReference type="Proteomes" id="UP000238034"/>
    </source>
</evidence>
<feature type="signal peptide" evidence="2">
    <location>
        <begin position="1"/>
        <end position="20"/>
    </location>
</feature>
<dbReference type="GO" id="GO:0045892">
    <property type="term" value="P:negative regulation of DNA-templated transcription"/>
    <property type="evidence" value="ECO:0007669"/>
    <property type="project" value="InterPro"/>
</dbReference>
<keyword evidence="1" id="KW-0802">TPR repeat</keyword>
<organism evidence="3 4">
    <name type="scientific">Arcticibacter pallidicorallinus</name>
    <dbReference type="NCBI Taxonomy" id="1259464"/>
    <lineage>
        <taxon>Bacteria</taxon>
        <taxon>Pseudomonadati</taxon>
        <taxon>Bacteroidota</taxon>
        <taxon>Sphingobacteriia</taxon>
        <taxon>Sphingobacteriales</taxon>
        <taxon>Sphingobacteriaceae</taxon>
        <taxon>Arcticibacter</taxon>
    </lineage>
</organism>
<dbReference type="Pfam" id="PF14559">
    <property type="entry name" value="TPR_19"/>
    <property type="match status" value="1"/>
</dbReference>
<dbReference type="SMART" id="SM00028">
    <property type="entry name" value="TPR"/>
    <property type="match status" value="1"/>
</dbReference>
<name>A0A2T0U2Z4_9SPHI</name>
<dbReference type="InterPro" id="IPR011990">
    <property type="entry name" value="TPR-like_helical_dom_sf"/>
</dbReference>
<dbReference type="OrthoDB" id="789632at2"/>
<proteinExistence type="predicted"/>
<feature type="chain" id="PRO_5015592922" evidence="2">
    <location>
        <begin position="21"/>
        <end position="213"/>
    </location>
</feature>
<evidence type="ECO:0000256" key="1">
    <source>
        <dbReference type="PROSITE-ProRule" id="PRU00339"/>
    </source>
</evidence>
<dbReference type="Gene3D" id="1.25.40.10">
    <property type="entry name" value="Tetratricopeptide repeat domain"/>
    <property type="match status" value="2"/>
</dbReference>
<keyword evidence="4" id="KW-1185">Reference proteome</keyword>
<feature type="repeat" description="TPR" evidence="1">
    <location>
        <begin position="61"/>
        <end position="94"/>
    </location>
</feature>